<evidence type="ECO:0000256" key="1">
    <source>
        <dbReference type="ARBA" id="ARBA00001933"/>
    </source>
</evidence>
<organism evidence="7 8">
    <name type="scientific">Salipiger pallidus</name>
    <dbReference type="NCBI Taxonomy" id="1775170"/>
    <lineage>
        <taxon>Bacteria</taxon>
        <taxon>Pseudomonadati</taxon>
        <taxon>Pseudomonadota</taxon>
        <taxon>Alphaproteobacteria</taxon>
        <taxon>Rhodobacterales</taxon>
        <taxon>Roseobacteraceae</taxon>
        <taxon>Salipiger</taxon>
    </lineage>
</organism>
<dbReference type="SUPFAM" id="SSF56752">
    <property type="entry name" value="D-aminoacid aminotransferase-like PLP-dependent enzymes"/>
    <property type="match status" value="1"/>
</dbReference>
<dbReference type="Gene3D" id="3.30.470.10">
    <property type="match status" value="1"/>
</dbReference>
<evidence type="ECO:0000256" key="2">
    <source>
        <dbReference type="ARBA" id="ARBA00009320"/>
    </source>
</evidence>
<dbReference type="GO" id="GO:0003824">
    <property type="term" value="F:catalytic activity"/>
    <property type="evidence" value="ECO:0007669"/>
    <property type="project" value="InterPro"/>
</dbReference>
<dbReference type="Pfam" id="PF01063">
    <property type="entry name" value="Aminotran_4"/>
    <property type="match status" value="1"/>
</dbReference>
<dbReference type="InterPro" id="IPR018300">
    <property type="entry name" value="Aminotrans_IV_CS"/>
</dbReference>
<dbReference type="RefSeq" id="WP_229672914.1">
    <property type="nucleotide sequence ID" value="NZ_BMJV01000001.1"/>
</dbReference>
<keyword evidence="4 6" id="KW-0663">Pyridoxal phosphate</keyword>
<accession>A0A8J3EG08</accession>
<evidence type="ECO:0000313" key="7">
    <source>
        <dbReference type="EMBL" id="GGG64010.1"/>
    </source>
</evidence>
<sequence>MEIPLRDRTDPALRVIETMLWLPDSGPVRGDRHLARAQRTCEVLGFAYDPAEVHKRLFSISSDTPQRVRLTFDLDGEVGMTRQPFTLGSSPEKAMVGISGVRLDPEEPFLRIKTTRRTLYDRTLKQKAAELYDVLFFNTRGELCEGAFTNVFLQLDGQMVTPALSSGLLPGILREQLLVTGECREAVLDYHDLMAAEALWVGNSLRGLIPAAVA</sequence>
<evidence type="ECO:0000256" key="3">
    <source>
        <dbReference type="ARBA" id="ARBA00014472"/>
    </source>
</evidence>
<dbReference type="InterPro" id="IPR043132">
    <property type="entry name" value="BCAT-like_C"/>
</dbReference>
<dbReference type="InterPro" id="IPR001544">
    <property type="entry name" value="Aminotrans_IV"/>
</dbReference>
<proteinExistence type="inferred from homology"/>
<dbReference type="AlphaFoldDB" id="A0A8J3EG08"/>
<comment type="similarity">
    <text evidence="2 5">Belongs to the class-IV pyridoxal-phosphate-dependent aminotransferase family.</text>
</comment>
<comment type="cofactor">
    <cofactor evidence="1 6">
        <name>pyridoxal 5'-phosphate</name>
        <dbReference type="ChEBI" id="CHEBI:597326"/>
    </cofactor>
</comment>
<dbReference type="Gene3D" id="3.20.10.10">
    <property type="entry name" value="D-amino Acid Aminotransferase, subunit A, domain 2"/>
    <property type="match status" value="1"/>
</dbReference>
<dbReference type="InterPro" id="IPR036038">
    <property type="entry name" value="Aminotransferase-like"/>
</dbReference>
<protein>
    <recommendedName>
        <fullName evidence="3">Probable branched-chain-amino-acid aminotransferase</fullName>
    </recommendedName>
</protein>
<evidence type="ECO:0000256" key="4">
    <source>
        <dbReference type="ARBA" id="ARBA00022898"/>
    </source>
</evidence>
<reference evidence="7" key="2">
    <citation type="submission" date="2020-09" db="EMBL/GenBank/DDBJ databases">
        <authorList>
            <person name="Sun Q."/>
            <person name="Zhou Y."/>
        </authorList>
    </citation>
    <scope>NUCLEOTIDE SEQUENCE</scope>
    <source>
        <strain evidence="7">CGMCC 1.15762</strain>
    </source>
</reference>
<evidence type="ECO:0000256" key="5">
    <source>
        <dbReference type="RuleBase" id="RU004106"/>
    </source>
</evidence>
<dbReference type="Proteomes" id="UP000617145">
    <property type="component" value="Unassembled WGS sequence"/>
</dbReference>
<dbReference type="EMBL" id="BMJV01000001">
    <property type="protein sequence ID" value="GGG64010.1"/>
    <property type="molecule type" value="Genomic_DNA"/>
</dbReference>
<reference evidence="7" key="1">
    <citation type="journal article" date="2014" name="Int. J. Syst. Evol. Microbiol.">
        <title>Complete genome sequence of Corynebacterium casei LMG S-19264T (=DSM 44701T), isolated from a smear-ripened cheese.</title>
        <authorList>
            <consortium name="US DOE Joint Genome Institute (JGI-PGF)"/>
            <person name="Walter F."/>
            <person name="Albersmeier A."/>
            <person name="Kalinowski J."/>
            <person name="Ruckert C."/>
        </authorList>
    </citation>
    <scope>NUCLEOTIDE SEQUENCE</scope>
    <source>
        <strain evidence="7">CGMCC 1.15762</strain>
    </source>
</reference>
<dbReference type="NCBIfam" id="NF005729">
    <property type="entry name" value="PRK07546.1-3"/>
    <property type="match status" value="1"/>
</dbReference>
<evidence type="ECO:0000313" key="8">
    <source>
        <dbReference type="Proteomes" id="UP000617145"/>
    </source>
</evidence>
<gene>
    <name evidence="7" type="ORF">GCM10011415_08130</name>
</gene>
<keyword evidence="8" id="KW-1185">Reference proteome</keyword>
<comment type="caution">
    <text evidence="7">The sequence shown here is derived from an EMBL/GenBank/DDBJ whole genome shotgun (WGS) entry which is preliminary data.</text>
</comment>
<evidence type="ECO:0000256" key="6">
    <source>
        <dbReference type="RuleBase" id="RU004516"/>
    </source>
</evidence>
<dbReference type="PROSITE" id="PS00770">
    <property type="entry name" value="AA_TRANSFER_CLASS_4"/>
    <property type="match status" value="1"/>
</dbReference>
<dbReference type="InterPro" id="IPR043131">
    <property type="entry name" value="BCAT-like_N"/>
</dbReference>
<name>A0A8J3EG08_9RHOB</name>